<keyword evidence="2" id="KW-0472">Membrane</keyword>
<evidence type="ECO:0000256" key="2">
    <source>
        <dbReference type="SAM" id="Phobius"/>
    </source>
</evidence>
<feature type="compositionally biased region" description="Basic and acidic residues" evidence="1">
    <location>
        <begin position="234"/>
        <end position="278"/>
    </location>
</feature>
<evidence type="ECO:0000313" key="3">
    <source>
        <dbReference type="EMBL" id="NYE70283.1"/>
    </source>
</evidence>
<protein>
    <submittedName>
        <fullName evidence="3">Uncharacterized protein</fullName>
    </submittedName>
</protein>
<proteinExistence type="predicted"/>
<organism evidence="3 4">
    <name type="scientific">Microlunatus parietis</name>
    <dbReference type="NCBI Taxonomy" id="682979"/>
    <lineage>
        <taxon>Bacteria</taxon>
        <taxon>Bacillati</taxon>
        <taxon>Actinomycetota</taxon>
        <taxon>Actinomycetes</taxon>
        <taxon>Propionibacteriales</taxon>
        <taxon>Propionibacteriaceae</taxon>
        <taxon>Microlunatus</taxon>
    </lineage>
</organism>
<gene>
    <name evidence="3" type="ORF">BKA15_001612</name>
</gene>
<feature type="region of interest" description="Disordered" evidence="1">
    <location>
        <begin position="230"/>
        <end position="278"/>
    </location>
</feature>
<sequence>METRDLQTLLRAADRTDRPAPVDQLVEEGVRRGRRRLRERRLTALGAVGATLAAAGAVVAFALPGSGSGGGVTVAPAGTPSPSRSVEQTKEGRLPTTAELQKLIKANLPEGLTLRKAVGEDGMISYELGDEDGYSWSGGGVLRTDWFGHVPCTEAQGCTVTEVEGGRLQISRDPEKVGDGTWYTFVRDDGRAVWFGQRNAFDGNGPVTREKLPLTDKQAIALVTSDDWTPWLDRLPKESPHGEPGTEKAELQKKAEQKKAEQKKAEQRKAQLEKGTAR</sequence>
<keyword evidence="4" id="KW-1185">Reference proteome</keyword>
<dbReference type="RefSeq" id="WP_179749617.1">
    <property type="nucleotide sequence ID" value="NZ_JACCBU010000001.1"/>
</dbReference>
<name>A0A7Y9I549_9ACTN</name>
<reference evidence="3 4" key="1">
    <citation type="submission" date="2020-07" db="EMBL/GenBank/DDBJ databases">
        <title>Sequencing the genomes of 1000 actinobacteria strains.</title>
        <authorList>
            <person name="Klenk H.-P."/>
        </authorList>
    </citation>
    <scope>NUCLEOTIDE SEQUENCE [LARGE SCALE GENOMIC DNA]</scope>
    <source>
        <strain evidence="3 4">DSM 22083</strain>
    </source>
</reference>
<feature type="transmembrane region" description="Helical" evidence="2">
    <location>
        <begin position="42"/>
        <end position="63"/>
    </location>
</feature>
<comment type="caution">
    <text evidence="3">The sequence shown here is derived from an EMBL/GenBank/DDBJ whole genome shotgun (WGS) entry which is preliminary data.</text>
</comment>
<evidence type="ECO:0000256" key="1">
    <source>
        <dbReference type="SAM" id="MobiDB-lite"/>
    </source>
</evidence>
<keyword evidence="2" id="KW-1133">Transmembrane helix</keyword>
<dbReference type="AlphaFoldDB" id="A0A7Y9I549"/>
<evidence type="ECO:0000313" key="4">
    <source>
        <dbReference type="Proteomes" id="UP000569914"/>
    </source>
</evidence>
<dbReference type="EMBL" id="JACCBU010000001">
    <property type="protein sequence ID" value="NYE70283.1"/>
    <property type="molecule type" value="Genomic_DNA"/>
</dbReference>
<dbReference type="Proteomes" id="UP000569914">
    <property type="component" value="Unassembled WGS sequence"/>
</dbReference>
<accession>A0A7Y9I549</accession>
<keyword evidence="2" id="KW-0812">Transmembrane</keyword>